<proteinExistence type="predicted"/>
<evidence type="ECO:0000313" key="1">
    <source>
        <dbReference type="EMBL" id="SFT82153.1"/>
    </source>
</evidence>
<protein>
    <submittedName>
        <fullName evidence="1">Uncharacterized protein</fullName>
    </submittedName>
</protein>
<dbReference type="RefSeq" id="WP_167378339.1">
    <property type="nucleotide sequence ID" value="NZ_FPBH01000004.1"/>
</dbReference>
<dbReference type="EMBL" id="FPBH01000004">
    <property type="protein sequence ID" value="SFT82153.1"/>
    <property type="molecule type" value="Genomic_DNA"/>
</dbReference>
<reference evidence="1 2" key="1">
    <citation type="submission" date="2016-10" db="EMBL/GenBank/DDBJ databases">
        <authorList>
            <person name="de Groot N.N."/>
        </authorList>
    </citation>
    <scope>NUCLEOTIDE SEQUENCE [LARGE SCALE GENOMIC DNA]</scope>
    <source>
        <strain evidence="1 2">LMG 27731</strain>
    </source>
</reference>
<organism evidence="1 2">
    <name type="scientific">Paraburkholderia aspalathi</name>
    <dbReference type="NCBI Taxonomy" id="1324617"/>
    <lineage>
        <taxon>Bacteria</taxon>
        <taxon>Pseudomonadati</taxon>
        <taxon>Pseudomonadota</taxon>
        <taxon>Betaproteobacteria</taxon>
        <taxon>Burkholderiales</taxon>
        <taxon>Burkholderiaceae</taxon>
        <taxon>Paraburkholderia</taxon>
    </lineage>
</organism>
<name>A0A1I7B4L1_9BURK</name>
<sequence length="51" mass="5755">MATPGELFEQEFEMWTPAQAKAFFRAGMVDEFFVSDVGGELWVLTLLVVGR</sequence>
<dbReference type="AlphaFoldDB" id="A0A1I7B4L1"/>
<dbReference type="Proteomes" id="UP000198844">
    <property type="component" value="Unassembled WGS sequence"/>
</dbReference>
<evidence type="ECO:0000313" key="2">
    <source>
        <dbReference type="Proteomes" id="UP000198844"/>
    </source>
</evidence>
<gene>
    <name evidence="1" type="ORF">SAMN05192563_1004174</name>
</gene>
<accession>A0A1I7B4L1</accession>